<dbReference type="PROSITE" id="PS00108">
    <property type="entry name" value="PROTEIN_KINASE_ST"/>
    <property type="match status" value="1"/>
</dbReference>
<evidence type="ECO:0000256" key="1">
    <source>
        <dbReference type="ARBA" id="ARBA00022741"/>
    </source>
</evidence>
<dbReference type="PANTHER" id="PTHR44167:SF24">
    <property type="entry name" value="SERINE_THREONINE-PROTEIN KINASE CHK2"/>
    <property type="match status" value="1"/>
</dbReference>
<gene>
    <name evidence="6" type="ORF">GGX14DRAFT_362841</name>
</gene>
<name>A0AAD6YB47_9AGAR</name>
<dbReference type="AlphaFoldDB" id="A0AAD6YB47"/>
<dbReference type="PROSITE" id="PS50011">
    <property type="entry name" value="PROTEIN_KINASE_DOM"/>
    <property type="match status" value="1"/>
</dbReference>
<dbReference type="EMBL" id="JARJCW010000026">
    <property type="protein sequence ID" value="KAJ7211244.1"/>
    <property type="molecule type" value="Genomic_DNA"/>
</dbReference>
<feature type="domain" description="Protein kinase" evidence="5">
    <location>
        <begin position="27"/>
        <end position="294"/>
    </location>
</feature>
<dbReference type="PROSITE" id="PS00107">
    <property type="entry name" value="PROTEIN_KINASE_ATP"/>
    <property type="match status" value="1"/>
</dbReference>
<feature type="non-terminal residue" evidence="6">
    <location>
        <position position="1"/>
    </location>
</feature>
<dbReference type="SUPFAM" id="SSF56112">
    <property type="entry name" value="Protein kinase-like (PK-like)"/>
    <property type="match status" value="1"/>
</dbReference>
<feature type="binding site" evidence="3">
    <location>
        <position position="58"/>
    </location>
    <ligand>
        <name>ATP</name>
        <dbReference type="ChEBI" id="CHEBI:30616"/>
    </ligand>
</feature>
<keyword evidence="1 3" id="KW-0547">Nucleotide-binding</keyword>
<dbReference type="InterPro" id="IPR017441">
    <property type="entry name" value="Protein_kinase_ATP_BS"/>
</dbReference>
<evidence type="ECO:0000256" key="3">
    <source>
        <dbReference type="PROSITE-ProRule" id="PRU10141"/>
    </source>
</evidence>
<keyword evidence="6" id="KW-0418">Kinase</keyword>
<accession>A0AAD6YB47</accession>
<evidence type="ECO:0000259" key="5">
    <source>
        <dbReference type="PROSITE" id="PS50011"/>
    </source>
</evidence>
<dbReference type="InterPro" id="IPR008271">
    <property type="entry name" value="Ser/Thr_kinase_AS"/>
</dbReference>
<dbReference type="GO" id="GO:0004674">
    <property type="term" value="F:protein serine/threonine kinase activity"/>
    <property type="evidence" value="ECO:0007669"/>
    <property type="project" value="UniProtKB-KW"/>
</dbReference>
<keyword evidence="7" id="KW-1185">Reference proteome</keyword>
<comment type="similarity">
    <text evidence="4">Belongs to the protein kinase superfamily.</text>
</comment>
<protein>
    <submittedName>
        <fullName evidence="6">Kinase-like domain-containing protein</fullName>
    </submittedName>
</protein>
<keyword evidence="2 3" id="KW-0067">ATP-binding</keyword>
<dbReference type="Pfam" id="PF00069">
    <property type="entry name" value="Pkinase"/>
    <property type="match status" value="1"/>
</dbReference>
<dbReference type="InterPro" id="IPR011009">
    <property type="entry name" value="Kinase-like_dom_sf"/>
</dbReference>
<organism evidence="6 7">
    <name type="scientific">Mycena pura</name>
    <dbReference type="NCBI Taxonomy" id="153505"/>
    <lineage>
        <taxon>Eukaryota</taxon>
        <taxon>Fungi</taxon>
        <taxon>Dikarya</taxon>
        <taxon>Basidiomycota</taxon>
        <taxon>Agaricomycotina</taxon>
        <taxon>Agaricomycetes</taxon>
        <taxon>Agaricomycetidae</taxon>
        <taxon>Agaricales</taxon>
        <taxon>Marasmiineae</taxon>
        <taxon>Mycenaceae</taxon>
        <taxon>Mycena</taxon>
    </lineage>
</organism>
<comment type="caution">
    <text evidence="6">The sequence shown here is derived from an EMBL/GenBank/DDBJ whole genome shotgun (WGS) entry which is preliminary data.</text>
</comment>
<proteinExistence type="inferred from homology"/>
<keyword evidence="6" id="KW-0808">Transferase</keyword>
<dbReference type="Gene3D" id="1.10.510.10">
    <property type="entry name" value="Transferase(Phosphotransferase) domain 1"/>
    <property type="match status" value="1"/>
</dbReference>
<evidence type="ECO:0000256" key="2">
    <source>
        <dbReference type="ARBA" id="ARBA00022840"/>
    </source>
</evidence>
<reference evidence="6" key="1">
    <citation type="submission" date="2023-03" db="EMBL/GenBank/DDBJ databases">
        <title>Massive genome expansion in bonnet fungi (Mycena s.s.) driven by repeated elements and novel gene families across ecological guilds.</title>
        <authorList>
            <consortium name="Lawrence Berkeley National Laboratory"/>
            <person name="Harder C.B."/>
            <person name="Miyauchi S."/>
            <person name="Viragh M."/>
            <person name="Kuo A."/>
            <person name="Thoen E."/>
            <person name="Andreopoulos B."/>
            <person name="Lu D."/>
            <person name="Skrede I."/>
            <person name="Drula E."/>
            <person name="Henrissat B."/>
            <person name="Morin E."/>
            <person name="Kohler A."/>
            <person name="Barry K."/>
            <person name="LaButti K."/>
            <person name="Morin E."/>
            <person name="Salamov A."/>
            <person name="Lipzen A."/>
            <person name="Mereny Z."/>
            <person name="Hegedus B."/>
            <person name="Baldrian P."/>
            <person name="Stursova M."/>
            <person name="Weitz H."/>
            <person name="Taylor A."/>
            <person name="Grigoriev I.V."/>
            <person name="Nagy L.G."/>
            <person name="Martin F."/>
            <person name="Kauserud H."/>
        </authorList>
    </citation>
    <scope>NUCLEOTIDE SEQUENCE</scope>
    <source>
        <strain evidence="6">9144</strain>
    </source>
</reference>
<sequence length="294" mass="33294">MYPSHDRCPATEPTYPDPGTRIDNGILELVEVLGVGGYGVVYRAVEVHAPMSRNYAVKCLQHSQTPRQRQLHIREIALHQLCGAHPNVVTLHRVVKEGNHTFIIMDFAPDGDLFSQILYGCRYLGNTRLIKHIFNQLLDGVEYCHSLGIYHRDLKPENVLCFDGGYRVALTDFGLATTEKLSEEFRTGSVYHMSPECQGGEFSPTGSYSPMFNDIWSLGIVLLNLATGRNPWKAATLADSTFRAYLHNPSEFLLTVLPISNELNALLTRMLEIDWRDRITIPELRVALERVDYF</sequence>
<dbReference type="GO" id="GO:0005524">
    <property type="term" value="F:ATP binding"/>
    <property type="evidence" value="ECO:0007669"/>
    <property type="project" value="UniProtKB-UniRule"/>
</dbReference>
<evidence type="ECO:0000313" key="6">
    <source>
        <dbReference type="EMBL" id="KAJ7211244.1"/>
    </source>
</evidence>
<evidence type="ECO:0000313" key="7">
    <source>
        <dbReference type="Proteomes" id="UP001219525"/>
    </source>
</evidence>
<dbReference type="PANTHER" id="PTHR44167">
    <property type="entry name" value="OVARIAN-SPECIFIC SERINE/THREONINE-PROTEIN KINASE LOK-RELATED"/>
    <property type="match status" value="1"/>
</dbReference>
<keyword evidence="4" id="KW-0723">Serine/threonine-protein kinase</keyword>
<evidence type="ECO:0000256" key="4">
    <source>
        <dbReference type="RuleBase" id="RU000304"/>
    </source>
</evidence>
<dbReference type="SMART" id="SM00220">
    <property type="entry name" value="S_TKc"/>
    <property type="match status" value="1"/>
</dbReference>
<dbReference type="Proteomes" id="UP001219525">
    <property type="component" value="Unassembled WGS sequence"/>
</dbReference>
<dbReference type="InterPro" id="IPR000719">
    <property type="entry name" value="Prot_kinase_dom"/>
</dbReference>